<dbReference type="AlphaFoldDB" id="A0A917IA40"/>
<evidence type="ECO:0000259" key="2">
    <source>
        <dbReference type="Pfam" id="PF01757"/>
    </source>
</evidence>
<feature type="transmembrane region" description="Helical" evidence="1">
    <location>
        <begin position="100"/>
        <end position="118"/>
    </location>
</feature>
<feature type="transmembrane region" description="Helical" evidence="1">
    <location>
        <begin position="318"/>
        <end position="340"/>
    </location>
</feature>
<dbReference type="GO" id="GO:0016747">
    <property type="term" value="F:acyltransferase activity, transferring groups other than amino-acyl groups"/>
    <property type="evidence" value="ECO:0007669"/>
    <property type="project" value="InterPro"/>
</dbReference>
<comment type="caution">
    <text evidence="3">The sequence shown here is derived from an EMBL/GenBank/DDBJ whole genome shotgun (WGS) entry which is preliminary data.</text>
</comment>
<dbReference type="InterPro" id="IPR002656">
    <property type="entry name" value="Acyl_transf_3_dom"/>
</dbReference>
<evidence type="ECO:0000313" key="4">
    <source>
        <dbReference type="Proteomes" id="UP000603912"/>
    </source>
</evidence>
<dbReference type="InterPro" id="IPR050879">
    <property type="entry name" value="Acyltransferase_3"/>
</dbReference>
<keyword evidence="1" id="KW-1133">Transmembrane helix</keyword>
<gene>
    <name evidence="3" type="ORF">GCM10007036_32060</name>
</gene>
<feature type="transmembrane region" description="Helical" evidence="1">
    <location>
        <begin position="239"/>
        <end position="269"/>
    </location>
</feature>
<name>A0A917IA40_9HYPH</name>
<feature type="domain" description="Acyltransferase 3" evidence="2">
    <location>
        <begin position="10"/>
        <end position="336"/>
    </location>
</feature>
<dbReference type="PANTHER" id="PTHR23028">
    <property type="entry name" value="ACETYLTRANSFERASE"/>
    <property type="match status" value="1"/>
</dbReference>
<keyword evidence="4" id="KW-1185">Reference proteome</keyword>
<dbReference type="RefSeq" id="WP_188518722.1">
    <property type="nucleotide sequence ID" value="NZ_BMES01000002.1"/>
</dbReference>
<evidence type="ECO:0000313" key="3">
    <source>
        <dbReference type="EMBL" id="GGH25141.1"/>
    </source>
</evidence>
<feature type="transmembrane region" description="Helical" evidence="1">
    <location>
        <begin position="175"/>
        <end position="194"/>
    </location>
</feature>
<dbReference type="Proteomes" id="UP000603912">
    <property type="component" value="Unassembled WGS sequence"/>
</dbReference>
<dbReference type="GO" id="GO:0009103">
    <property type="term" value="P:lipopolysaccharide biosynthetic process"/>
    <property type="evidence" value="ECO:0007669"/>
    <property type="project" value="TreeGrafter"/>
</dbReference>
<reference evidence="3" key="2">
    <citation type="submission" date="2020-09" db="EMBL/GenBank/DDBJ databases">
        <authorList>
            <person name="Sun Q."/>
            <person name="Zhou Y."/>
        </authorList>
    </citation>
    <scope>NUCLEOTIDE SEQUENCE</scope>
    <source>
        <strain evidence="3">CGMCC 1.12214</strain>
    </source>
</reference>
<organism evidence="3 4">
    <name type="scientific">Alsobacter metallidurans</name>
    <dbReference type="NCBI Taxonomy" id="340221"/>
    <lineage>
        <taxon>Bacteria</taxon>
        <taxon>Pseudomonadati</taxon>
        <taxon>Pseudomonadota</taxon>
        <taxon>Alphaproteobacteria</taxon>
        <taxon>Hyphomicrobiales</taxon>
        <taxon>Alsobacteraceae</taxon>
        <taxon>Alsobacter</taxon>
    </lineage>
</organism>
<feature type="transmembrane region" description="Helical" evidence="1">
    <location>
        <begin position="206"/>
        <end position="227"/>
    </location>
</feature>
<keyword evidence="1" id="KW-0812">Transmembrane</keyword>
<dbReference type="Pfam" id="PF01757">
    <property type="entry name" value="Acyl_transf_3"/>
    <property type="match status" value="1"/>
</dbReference>
<reference evidence="3" key="1">
    <citation type="journal article" date="2014" name="Int. J. Syst. Evol. Microbiol.">
        <title>Complete genome sequence of Corynebacterium casei LMG S-19264T (=DSM 44701T), isolated from a smear-ripened cheese.</title>
        <authorList>
            <consortium name="US DOE Joint Genome Institute (JGI-PGF)"/>
            <person name="Walter F."/>
            <person name="Albersmeier A."/>
            <person name="Kalinowski J."/>
            <person name="Ruckert C."/>
        </authorList>
    </citation>
    <scope>NUCLEOTIDE SEQUENCE</scope>
    <source>
        <strain evidence="3">CGMCC 1.12214</strain>
    </source>
</reference>
<dbReference type="EMBL" id="BMES01000002">
    <property type="protein sequence ID" value="GGH25141.1"/>
    <property type="molecule type" value="Genomic_DNA"/>
</dbReference>
<feature type="transmembrane region" description="Helical" evidence="1">
    <location>
        <begin position="60"/>
        <end position="79"/>
    </location>
</feature>
<dbReference type="GO" id="GO:0016020">
    <property type="term" value="C:membrane"/>
    <property type="evidence" value="ECO:0007669"/>
    <property type="project" value="TreeGrafter"/>
</dbReference>
<proteinExistence type="predicted"/>
<protein>
    <recommendedName>
        <fullName evidence="2">Acyltransferase 3 domain-containing protein</fullName>
    </recommendedName>
</protein>
<feature type="transmembrane region" description="Helical" evidence="1">
    <location>
        <begin position="138"/>
        <end position="163"/>
    </location>
</feature>
<keyword evidence="1" id="KW-0472">Membrane</keyword>
<evidence type="ECO:0000256" key="1">
    <source>
        <dbReference type="SAM" id="Phobius"/>
    </source>
</evidence>
<accession>A0A917IA40</accession>
<sequence>MSTLPKHMPALDGLRGVAILMVILHHAAEGRYGALAIYERSGSLPMLQLPEWLSAIAENGMHGVQLFFVVSAFTLTCRMSQNGGSLAHYALRRLARIGPGYWIALLGYGALAGFGPTLRAPDGLSPMDLLIGALFGSVWQGGAALAVVPGGWSISCEVAFYVALPVILVVLDGRLLRALLLCAVATLLALQLQLRGEAAGTWTFEAFVNPLAQAPVFVFGVAAALAARRFGWRPPPGLALALVAMLALLPAAHNVVFAMIAAAATALAARRPPALLASRPLRAVGEVSYSMYLVHFALALPCLEIAERVAPRSDWTTLAVSFPLLVMASFAVALVTHRWIEKPFIIWAGRFGSAPAPYAASGFAAPPPSTVPEVGRA</sequence>
<dbReference type="PANTHER" id="PTHR23028:SF53">
    <property type="entry name" value="ACYL_TRANSF_3 DOMAIN-CONTAINING PROTEIN"/>
    <property type="match status" value="1"/>
</dbReference>